<sequence>MLSVASVGSAGGAANYFAKDDYYLGDGPGELSEWGGRGADALGLSGNVTKEAFEGLLNSRLPDGTEVNKAANARAGVDFTFSLSKSASILALVTGDKRILEAHQQAVKQTMAWVEKNFAEARDRTRNPNGEPVRTGNLVYALFQHDTSRKLDPQSHIHVVIAAMTQTAEGKWKALWNGELWKNNTVIGSAYHAFARENMQRLGYQTEITGKHGQWEIAGVPRAVIDPFSQRRQEVLEKAKEIGVSTPQGQDRVVVNTRDAKLAVEDKEALRSGWQERAAELGFDGKDLVRDAMARAQNGREKPIGSPARVQELLEPIRAALKDYVRPADPLATNGLSRALLTPSGLRTEMAVASAVRIIGQREAAFGIHQVGKTALDLGLKGVTVDKVDARIGALLEQGQLIPGRSDRIDGVVQVVTTPEHLQQERQLLAQIDRGRNASQPIVPAADVADRLQAVAGDRSLNGEQLGAATLALSTSDRMMVVQGVAGAGKTTMIEAMANVAREEGKEVLGLAFANKMVSMLRDDAKIEAQTVSSFVNAHLRGALAGQGPNFETSKAALAGKVLVLDEASLVANEQMNNLATIANAYEVDRLVMIGDHNQLQPIDAGKAFSLIQSHDPAMARMDTSLRQKTEHMQQVATLTREGKFREAFEVLGERVQQVGKGESHVEVAADKWLALSPENRERTALYASGRVARIELNELVQDGLKTEGVLKGEGLGITTLLQVNATREELRYARTYHAGQVLDVVRNKDAGGLSRGRYEVLRTNARGEVTLRDENGKRIRFDPSRIDPQAKNDALQLSEKERIKLHEGDTIRWTATDKARDLLNSETAKVLSVSGEMVTVATARGEVIELAAGDKMLERLGLSYAINMHQAQGMTTDQGIGVMHSSERFLSNQRLTHVMATRVREDIEIVTNDKDQLIRAIERNPGDKSSALEATGDKDLRLDRGSTSPGIASALGPPRNGPVLPPELKVDLDKLPPLPGLTMESMRATPQLDLPERNIERSR</sequence>
<dbReference type="GO" id="GO:0005524">
    <property type="term" value="F:ATP binding"/>
    <property type="evidence" value="ECO:0007669"/>
    <property type="project" value="UniProtKB-KW"/>
</dbReference>
<evidence type="ECO:0000313" key="5">
    <source>
        <dbReference type="EMBL" id="KHL24295.1"/>
    </source>
</evidence>
<dbReference type="PANTHER" id="PTHR43788">
    <property type="entry name" value="DNA2/NAM7 HELICASE FAMILY MEMBER"/>
    <property type="match status" value="1"/>
</dbReference>
<feature type="compositionally biased region" description="Basic and acidic residues" evidence="3">
    <location>
        <begin position="995"/>
        <end position="1004"/>
    </location>
</feature>
<dbReference type="SUPFAM" id="SSF55464">
    <property type="entry name" value="Origin of replication-binding domain, RBD-like"/>
    <property type="match status" value="1"/>
</dbReference>
<dbReference type="Pfam" id="PF08751">
    <property type="entry name" value="TrwC"/>
    <property type="match status" value="1"/>
</dbReference>
<evidence type="ECO:0000256" key="2">
    <source>
        <dbReference type="ARBA" id="ARBA00022840"/>
    </source>
</evidence>
<dbReference type="SUPFAM" id="SSF52540">
    <property type="entry name" value="P-loop containing nucleoside triphosphate hydrolases"/>
    <property type="match status" value="2"/>
</dbReference>
<gene>
    <name evidence="5" type="ORF">PK98_15145</name>
</gene>
<dbReference type="InterPro" id="IPR014862">
    <property type="entry name" value="TrwC"/>
</dbReference>
<dbReference type="NCBIfam" id="TIGR02686">
    <property type="entry name" value="relax_trwC"/>
    <property type="match status" value="1"/>
</dbReference>
<reference evidence="5 6" key="1">
    <citation type="submission" date="2014-11" db="EMBL/GenBank/DDBJ databases">
        <title>Draft genome sequence of Kirrobacter mercurialis.</title>
        <authorList>
            <person name="Coil D.A."/>
            <person name="Eisen J.A."/>
        </authorList>
    </citation>
    <scope>NUCLEOTIDE SEQUENCE [LARGE SCALE GENOMIC DNA]</scope>
    <source>
        <strain evidence="5 6">Coronado</strain>
    </source>
</reference>
<dbReference type="Pfam" id="PF13604">
    <property type="entry name" value="AAA_30"/>
    <property type="match status" value="1"/>
</dbReference>
<dbReference type="InterPro" id="IPR014059">
    <property type="entry name" value="TraI/TrwC_relax"/>
</dbReference>
<name>A0A0B2BWT9_9SPHN</name>
<dbReference type="EMBL" id="JTDN01000003">
    <property type="protein sequence ID" value="KHL24295.1"/>
    <property type="molecule type" value="Genomic_DNA"/>
</dbReference>
<keyword evidence="2" id="KW-0067">ATP-binding</keyword>
<feature type="domain" description="TrwC relaxase" evidence="4">
    <location>
        <begin position="10"/>
        <end position="281"/>
    </location>
</feature>
<proteinExistence type="predicted"/>
<dbReference type="STRING" id="1572751.PK98_15145"/>
<dbReference type="InterPro" id="IPR027417">
    <property type="entry name" value="P-loop_NTPase"/>
</dbReference>
<dbReference type="InterPro" id="IPR050534">
    <property type="entry name" value="Coronavir_polyprotein_1ab"/>
</dbReference>
<dbReference type="NCBIfam" id="NF041492">
    <property type="entry name" value="MobF"/>
    <property type="match status" value="1"/>
</dbReference>
<keyword evidence="1" id="KW-0547">Nucleotide-binding</keyword>
<protein>
    <submittedName>
        <fullName evidence="5">ATPase AAA</fullName>
    </submittedName>
</protein>
<dbReference type="Proteomes" id="UP000030988">
    <property type="component" value="Unassembled WGS sequence"/>
</dbReference>
<evidence type="ECO:0000256" key="3">
    <source>
        <dbReference type="SAM" id="MobiDB-lite"/>
    </source>
</evidence>
<accession>A0A0B2BWT9</accession>
<dbReference type="RefSeq" id="WP_039097874.1">
    <property type="nucleotide sequence ID" value="NZ_JTDN01000003.1"/>
</dbReference>
<dbReference type="Gene3D" id="3.40.50.300">
    <property type="entry name" value="P-loop containing nucleotide triphosphate hydrolases"/>
    <property type="match status" value="1"/>
</dbReference>
<dbReference type="OrthoDB" id="98563at2"/>
<dbReference type="PANTHER" id="PTHR43788:SF6">
    <property type="entry name" value="DNA HELICASE B"/>
    <property type="match status" value="1"/>
</dbReference>
<organism evidence="5 6">
    <name type="scientific">Croceibacterium mercuriale</name>
    <dbReference type="NCBI Taxonomy" id="1572751"/>
    <lineage>
        <taxon>Bacteria</taxon>
        <taxon>Pseudomonadati</taxon>
        <taxon>Pseudomonadota</taxon>
        <taxon>Alphaproteobacteria</taxon>
        <taxon>Sphingomonadales</taxon>
        <taxon>Erythrobacteraceae</taxon>
        <taxon>Croceibacterium</taxon>
    </lineage>
</organism>
<dbReference type="AlphaFoldDB" id="A0A0B2BWT9"/>
<evidence type="ECO:0000313" key="6">
    <source>
        <dbReference type="Proteomes" id="UP000030988"/>
    </source>
</evidence>
<feature type="compositionally biased region" description="Basic and acidic residues" evidence="3">
    <location>
        <begin position="936"/>
        <end position="945"/>
    </location>
</feature>
<comment type="caution">
    <text evidence="5">The sequence shown here is derived from an EMBL/GenBank/DDBJ whole genome shotgun (WGS) entry which is preliminary data.</text>
</comment>
<evidence type="ECO:0000259" key="4">
    <source>
        <dbReference type="Pfam" id="PF08751"/>
    </source>
</evidence>
<feature type="region of interest" description="Disordered" evidence="3">
    <location>
        <begin position="928"/>
        <end position="1004"/>
    </location>
</feature>
<dbReference type="GO" id="GO:0003678">
    <property type="term" value="F:DNA helicase activity"/>
    <property type="evidence" value="ECO:0007669"/>
    <property type="project" value="UniProtKB-ARBA"/>
</dbReference>
<evidence type="ECO:0000256" key="1">
    <source>
        <dbReference type="ARBA" id="ARBA00022741"/>
    </source>
</evidence>
<keyword evidence="6" id="KW-1185">Reference proteome</keyword>